<comment type="similarity">
    <text evidence="3">Belongs to the TTC4 family.</text>
</comment>
<comment type="caution">
    <text evidence="5">The sequence shown here is derived from an EMBL/GenBank/DDBJ whole genome shotgun (WGS) entry which is preliminary data.</text>
</comment>
<accession>A0A9P6BB83</accession>
<dbReference type="PANTHER" id="PTHR46035">
    <property type="entry name" value="TETRATRICOPEPTIDE REPEAT PROTEIN 4"/>
    <property type="match status" value="1"/>
</dbReference>
<keyword evidence="2" id="KW-0802">TPR repeat</keyword>
<dbReference type="GO" id="GO:0006457">
    <property type="term" value="P:protein folding"/>
    <property type="evidence" value="ECO:0007669"/>
    <property type="project" value="TreeGrafter"/>
</dbReference>
<keyword evidence="1" id="KW-0677">Repeat</keyword>
<dbReference type="Proteomes" id="UP000886523">
    <property type="component" value="Unassembled WGS sequence"/>
</dbReference>
<dbReference type="PANTHER" id="PTHR46035:SF1">
    <property type="entry name" value="TETRATRICOPEPTIDE REPEAT PROTEIN 4"/>
    <property type="match status" value="1"/>
</dbReference>
<evidence type="ECO:0000256" key="1">
    <source>
        <dbReference type="ARBA" id="ARBA00022737"/>
    </source>
</evidence>
<dbReference type="InterPro" id="IPR044059">
    <property type="entry name" value="Csn1/TTC4_wheel"/>
</dbReference>
<dbReference type="CDD" id="cd21377">
    <property type="entry name" value="CTWD_Cns1-like"/>
    <property type="match status" value="1"/>
</dbReference>
<reference evidence="5" key="1">
    <citation type="journal article" date="2020" name="Nat. Commun.">
        <title>Large-scale genome sequencing of mycorrhizal fungi provides insights into the early evolution of symbiotic traits.</title>
        <authorList>
            <person name="Miyauchi S."/>
            <person name="Kiss E."/>
            <person name="Kuo A."/>
            <person name="Drula E."/>
            <person name="Kohler A."/>
            <person name="Sanchez-Garcia M."/>
            <person name="Morin E."/>
            <person name="Andreopoulos B."/>
            <person name="Barry K.W."/>
            <person name="Bonito G."/>
            <person name="Buee M."/>
            <person name="Carver A."/>
            <person name="Chen C."/>
            <person name="Cichocki N."/>
            <person name="Clum A."/>
            <person name="Culley D."/>
            <person name="Crous P.W."/>
            <person name="Fauchery L."/>
            <person name="Girlanda M."/>
            <person name="Hayes R.D."/>
            <person name="Keri Z."/>
            <person name="LaButti K."/>
            <person name="Lipzen A."/>
            <person name="Lombard V."/>
            <person name="Magnuson J."/>
            <person name="Maillard F."/>
            <person name="Murat C."/>
            <person name="Nolan M."/>
            <person name="Ohm R.A."/>
            <person name="Pangilinan J."/>
            <person name="Pereira M.F."/>
            <person name="Perotto S."/>
            <person name="Peter M."/>
            <person name="Pfister S."/>
            <person name="Riley R."/>
            <person name="Sitrit Y."/>
            <person name="Stielow J.B."/>
            <person name="Szollosi G."/>
            <person name="Zifcakova L."/>
            <person name="Stursova M."/>
            <person name="Spatafora J.W."/>
            <person name="Tedersoo L."/>
            <person name="Vaario L.M."/>
            <person name="Yamada A."/>
            <person name="Yan M."/>
            <person name="Wang P."/>
            <person name="Xu J."/>
            <person name="Bruns T."/>
            <person name="Baldrian P."/>
            <person name="Vilgalys R."/>
            <person name="Dunand C."/>
            <person name="Henrissat B."/>
            <person name="Grigoriev I.V."/>
            <person name="Hibbett D."/>
            <person name="Nagy L.G."/>
            <person name="Martin F.M."/>
        </authorList>
    </citation>
    <scope>NUCLEOTIDE SEQUENCE</scope>
    <source>
        <strain evidence="5">UP504</strain>
    </source>
</reference>
<dbReference type="GO" id="GO:0005634">
    <property type="term" value="C:nucleus"/>
    <property type="evidence" value="ECO:0007669"/>
    <property type="project" value="TreeGrafter"/>
</dbReference>
<dbReference type="OrthoDB" id="1724687at2759"/>
<proteinExistence type="inferred from homology"/>
<dbReference type="InterPro" id="IPR011990">
    <property type="entry name" value="TPR-like_helical_dom_sf"/>
</dbReference>
<dbReference type="GO" id="GO:0051879">
    <property type="term" value="F:Hsp90 protein binding"/>
    <property type="evidence" value="ECO:0007669"/>
    <property type="project" value="InterPro"/>
</dbReference>
<dbReference type="Gene3D" id="1.25.40.10">
    <property type="entry name" value="Tetratricopeptide repeat domain"/>
    <property type="match status" value="1"/>
</dbReference>
<evidence type="ECO:0000313" key="6">
    <source>
        <dbReference type="Proteomes" id="UP000886523"/>
    </source>
</evidence>
<dbReference type="SUPFAM" id="SSF48452">
    <property type="entry name" value="TPR-like"/>
    <property type="match status" value="1"/>
</dbReference>
<dbReference type="AlphaFoldDB" id="A0A9P6BB83"/>
<dbReference type="EMBL" id="MU128910">
    <property type="protein sequence ID" value="KAF9520922.1"/>
    <property type="molecule type" value="Genomic_DNA"/>
</dbReference>
<gene>
    <name evidence="5" type="ORF">BS47DRAFT_1335601</name>
</gene>
<sequence length="324" mass="36512">MTFLPDDTSSNEQLEALQSLIFDEEPNVAALNFKDHGNDCFKERRYRDALGFYTQGISVNPDDNVLLEALLCNRAACNLELREKLRICYTRLCRALGINPRSAKALYRSAKALVKLDRLNEALDACNRCLGMDESNDATRDLVAQIKKTLAQRDAIEREKQRRAKEKEEEDNILKVACTARHLTQIIFPVLLLYPQYSTSDFIKSFAEHTTFREQIEVVFPADGPPANWDVKREYRIGNLSVYAVTRRKMLLKVGLKMTLADLFLRAGTSKVTTTGPSAGTKHMAEADGLEVKDGCLSFVLVPRGNVEQGYVDTFKANRDGHAK</sequence>
<dbReference type="InterPro" id="IPR019734">
    <property type="entry name" value="TPR_rpt"/>
</dbReference>
<name>A0A9P6BB83_9AGAM</name>
<feature type="domain" description="Cns1/TTC4 wheel" evidence="4">
    <location>
        <begin position="184"/>
        <end position="314"/>
    </location>
</feature>
<dbReference type="GO" id="GO:0030544">
    <property type="term" value="F:Hsp70 protein binding"/>
    <property type="evidence" value="ECO:0007669"/>
    <property type="project" value="TreeGrafter"/>
</dbReference>
<keyword evidence="6" id="KW-1185">Reference proteome</keyword>
<protein>
    <recommendedName>
        <fullName evidence="4">Cns1/TTC4 wheel domain-containing protein</fullName>
    </recommendedName>
</protein>
<dbReference type="SMART" id="SM00028">
    <property type="entry name" value="TPR"/>
    <property type="match status" value="2"/>
</dbReference>
<dbReference type="GO" id="GO:0005829">
    <property type="term" value="C:cytosol"/>
    <property type="evidence" value="ECO:0007669"/>
    <property type="project" value="TreeGrafter"/>
</dbReference>
<dbReference type="Pfam" id="PF18972">
    <property type="entry name" value="Wheel"/>
    <property type="match status" value="1"/>
</dbReference>
<evidence type="ECO:0000256" key="3">
    <source>
        <dbReference type="ARBA" id="ARBA00023602"/>
    </source>
</evidence>
<evidence type="ECO:0000256" key="2">
    <source>
        <dbReference type="ARBA" id="ARBA00022803"/>
    </source>
</evidence>
<evidence type="ECO:0000259" key="4">
    <source>
        <dbReference type="Pfam" id="PF18972"/>
    </source>
</evidence>
<organism evidence="5 6">
    <name type="scientific">Hydnum rufescens UP504</name>
    <dbReference type="NCBI Taxonomy" id="1448309"/>
    <lineage>
        <taxon>Eukaryota</taxon>
        <taxon>Fungi</taxon>
        <taxon>Dikarya</taxon>
        <taxon>Basidiomycota</taxon>
        <taxon>Agaricomycotina</taxon>
        <taxon>Agaricomycetes</taxon>
        <taxon>Cantharellales</taxon>
        <taxon>Hydnaceae</taxon>
        <taxon>Hydnum</taxon>
    </lineage>
</organism>
<evidence type="ECO:0000313" key="5">
    <source>
        <dbReference type="EMBL" id="KAF9520922.1"/>
    </source>
</evidence>